<organism evidence="7 8">
    <name type="scientific">Candidatus Curtissbacteria bacterium RBG_16_39_7</name>
    <dbReference type="NCBI Taxonomy" id="1797707"/>
    <lineage>
        <taxon>Bacteria</taxon>
        <taxon>Candidatus Curtissiibacteriota</taxon>
    </lineage>
</organism>
<gene>
    <name evidence="7" type="ORF">A2Z23_02775</name>
</gene>
<evidence type="ECO:0000256" key="5">
    <source>
        <dbReference type="ARBA" id="ARBA00033067"/>
    </source>
</evidence>
<dbReference type="PANTHER" id="PTHR43725">
    <property type="entry name" value="UDP-GLUCOSE 4-EPIMERASE"/>
    <property type="match status" value="1"/>
</dbReference>
<dbReference type="Gene3D" id="3.90.25.10">
    <property type="entry name" value="UDP-galactose 4-epimerase, domain 1"/>
    <property type="match status" value="1"/>
</dbReference>
<comment type="pathway">
    <text evidence="1">Carbohydrate metabolism; galactose metabolism.</text>
</comment>
<evidence type="ECO:0000259" key="6">
    <source>
        <dbReference type="Pfam" id="PF01370"/>
    </source>
</evidence>
<dbReference type="PANTHER" id="PTHR43725:SF53">
    <property type="entry name" value="UDP-ARABINOSE 4-EPIMERASE 1"/>
    <property type="match status" value="1"/>
</dbReference>
<dbReference type="AlphaFoldDB" id="A0A1F5G4F3"/>
<dbReference type="Gene3D" id="3.40.50.720">
    <property type="entry name" value="NAD(P)-binding Rossmann-like Domain"/>
    <property type="match status" value="1"/>
</dbReference>
<dbReference type="SUPFAM" id="SSF51735">
    <property type="entry name" value="NAD(P)-binding Rossmann-fold domains"/>
    <property type="match status" value="1"/>
</dbReference>
<dbReference type="Pfam" id="PF01370">
    <property type="entry name" value="Epimerase"/>
    <property type="match status" value="1"/>
</dbReference>
<comment type="caution">
    <text evidence="7">The sequence shown here is derived from an EMBL/GenBank/DDBJ whole genome shotgun (WGS) entry which is preliminary data.</text>
</comment>
<dbReference type="EMBL" id="MFAV01000008">
    <property type="protein sequence ID" value="OGD86756.1"/>
    <property type="molecule type" value="Genomic_DNA"/>
</dbReference>
<dbReference type="InterPro" id="IPR036291">
    <property type="entry name" value="NAD(P)-bd_dom_sf"/>
</dbReference>
<dbReference type="InterPro" id="IPR001509">
    <property type="entry name" value="Epimerase_deHydtase"/>
</dbReference>
<evidence type="ECO:0000256" key="4">
    <source>
        <dbReference type="ARBA" id="ARBA00031367"/>
    </source>
</evidence>
<evidence type="ECO:0000313" key="8">
    <source>
        <dbReference type="Proteomes" id="UP000176628"/>
    </source>
</evidence>
<reference evidence="7 8" key="1">
    <citation type="journal article" date="2016" name="Nat. Commun.">
        <title>Thousands of microbial genomes shed light on interconnected biogeochemical processes in an aquifer system.</title>
        <authorList>
            <person name="Anantharaman K."/>
            <person name="Brown C.T."/>
            <person name="Hug L.A."/>
            <person name="Sharon I."/>
            <person name="Castelle C.J."/>
            <person name="Probst A.J."/>
            <person name="Thomas B.C."/>
            <person name="Singh A."/>
            <person name="Wilkins M.J."/>
            <person name="Karaoz U."/>
            <person name="Brodie E.L."/>
            <person name="Williams K.H."/>
            <person name="Hubbard S.S."/>
            <person name="Banfield J.F."/>
        </authorList>
    </citation>
    <scope>NUCLEOTIDE SEQUENCE [LARGE SCALE GENOMIC DNA]</scope>
</reference>
<comment type="similarity">
    <text evidence="2">Belongs to the NAD(P)-dependent epimerase/dehydratase family.</text>
</comment>
<feature type="domain" description="NAD-dependent epimerase/dehydratase" evidence="6">
    <location>
        <begin position="3"/>
        <end position="223"/>
    </location>
</feature>
<dbReference type="Proteomes" id="UP000176628">
    <property type="component" value="Unassembled WGS sequence"/>
</dbReference>
<evidence type="ECO:0000256" key="1">
    <source>
        <dbReference type="ARBA" id="ARBA00004947"/>
    </source>
</evidence>
<name>A0A1F5G4F3_9BACT</name>
<evidence type="ECO:0000256" key="2">
    <source>
        <dbReference type="ARBA" id="ARBA00007637"/>
    </source>
</evidence>
<proteinExistence type="inferred from homology"/>
<protein>
    <recommendedName>
        <fullName evidence="3">UDP-glucose 4-epimerase</fullName>
    </recommendedName>
    <alternativeName>
        <fullName evidence="5">Galactowaldenase</fullName>
    </alternativeName>
    <alternativeName>
        <fullName evidence="4">UDP-galactose 4-epimerase</fullName>
    </alternativeName>
</protein>
<sequence>MKIFVTGGAGFIGSHLTKFLLDKGHTVTVYDNLSRGYQELIDKRAKFVQGDTNNKETLLQVLPSHDAVIHMAGFIEVGESFKDPQVFFQNNLSGGITLLEAMRDAGVSKIIFSSTAAIYKPKEKPLEEDDPKEPQNPYGATKLAFENFLAAYFYSYRLESVSLRYFNAYGPGEHHKPETHAIPNFIRATLKKEPLPLYWQGEQVRDYIFIDDLVEAHVKALNLSGYKYLNLGTGKGTKTIDLLKMIFDIVGHDAPIADLGKREGDASYLVASYKKAKGILGWEPKRPLVEGLRKTIDYFAKIDKLE</sequence>
<evidence type="ECO:0000313" key="7">
    <source>
        <dbReference type="EMBL" id="OGD86756.1"/>
    </source>
</evidence>
<accession>A0A1F5G4F3</accession>
<evidence type="ECO:0000256" key="3">
    <source>
        <dbReference type="ARBA" id="ARBA00018569"/>
    </source>
</evidence>